<dbReference type="InterPro" id="IPR036095">
    <property type="entry name" value="PTS_EIIB-like_sf"/>
</dbReference>
<keyword evidence="7" id="KW-0598">Phosphotransferase system</keyword>
<dbReference type="Proteomes" id="UP000031670">
    <property type="component" value="Unassembled WGS sequence"/>
</dbReference>
<dbReference type="PANTHER" id="PTHR30505:SF0">
    <property type="entry name" value="FRUCTOSE-LIKE PTS SYSTEM EIIBC COMPONENT-RELATED"/>
    <property type="match status" value="1"/>
</dbReference>
<dbReference type="InterPro" id="IPR003501">
    <property type="entry name" value="PTS_EIIB_2/3"/>
</dbReference>
<feature type="region of interest" description="Disordered" evidence="8">
    <location>
        <begin position="1"/>
        <end position="24"/>
    </location>
</feature>
<protein>
    <recommendedName>
        <fullName evidence="2">protein-N(pi)-phosphohistidine--D-fructose phosphotransferase</fullName>
        <ecNumber evidence="2">2.7.1.202</ecNumber>
    </recommendedName>
</protein>
<name>A0A0B8PEY1_9VIBR</name>
<dbReference type="GO" id="GO:0022877">
    <property type="term" value="F:protein-N(PI)-phosphohistidine-fructose phosphotransferase system transporter activity"/>
    <property type="evidence" value="ECO:0007669"/>
    <property type="project" value="InterPro"/>
</dbReference>
<keyword evidence="6" id="KW-0808">Transferase</keyword>
<dbReference type="InterPro" id="IPR003353">
    <property type="entry name" value="PTS_IIB_fruc"/>
</dbReference>
<dbReference type="InterPro" id="IPR050864">
    <property type="entry name" value="Bacterial_PTS_Sugar_Transport"/>
</dbReference>
<sequence>MYQRRSTHLHGSGSTGEVGKKSGHKVTVETQGALGSENQLTEAQIAAADVAVIISDINIEAAERFENTRVVRCTISHFLRHSEEVMTAIDKIRQAPRGSEIIL</sequence>
<evidence type="ECO:0000313" key="10">
    <source>
        <dbReference type="EMBL" id="GAM61374.1"/>
    </source>
</evidence>
<proteinExistence type="predicted"/>
<dbReference type="PANTHER" id="PTHR30505">
    <property type="entry name" value="FRUCTOSE-LIKE PERMEASE"/>
    <property type="match status" value="1"/>
</dbReference>
<reference evidence="10 11" key="2">
    <citation type="submission" date="2015-01" db="EMBL/GenBank/DDBJ databases">
        <authorList>
            <consortium name="NBRP consortium"/>
            <person name="Sawabe T."/>
            <person name="Meirelles P."/>
            <person name="Feng G."/>
            <person name="Sayaka M."/>
            <person name="Hattori M."/>
            <person name="Ohkuma M."/>
        </authorList>
    </citation>
    <scope>NUCLEOTIDE SEQUENCE [LARGE SCALE GENOMIC DNA]</scope>
    <source>
        <strain evidence="10 11">JCM19232</strain>
    </source>
</reference>
<dbReference type="SUPFAM" id="SSF52794">
    <property type="entry name" value="PTS system IIB component-like"/>
    <property type="match status" value="1"/>
</dbReference>
<keyword evidence="5" id="KW-0762">Sugar transport</keyword>
<gene>
    <name evidence="10" type="ORF">JCM19232_5675</name>
</gene>
<keyword evidence="4" id="KW-0597">Phosphoprotein</keyword>
<evidence type="ECO:0000256" key="2">
    <source>
        <dbReference type="ARBA" id="ARBA00012799"/>
    </source>
</evidence>
<evidence type="ECO:0000259" key="9">
    <source>
        <dbReference type="Pfam" id="PF02302"/>
    </source>
</evidence>
<dbReference type="GO" id="GO:0009401">
    <property type="term" value="P:phosphoenolpyruvate-dependent sugar phosphotransferase system"/>
    <property type="evidence" value="ECO:0007669"/>
    <property type="project" value="UniProtKB-KW"/>
</dbReference>
<evidence type="ECO:0000256" key="8">
    <source>
        <dbReference type="SAM" id="MobiDB-lite"/>
    </source>
</evidence>
<dbReference type="EC" id="2.7.1.202" evidence="2"/>
<dbReference type="GO" id="GO:0005886">
    <property type="term" value="C:plasma membrane"/>
    <property type="evidence" value="ECO:0007669"/>
    <property type="project" value="TreeGrafter"/>
</dbReference>
<dbReference type="EMBL" id="BBSA01000003">
    <property type="protein sequence ID" value="GAM61374.1"/>
    <property type="molecule type" value="Genomic_DNA"/>
</dbReference>
<evidence type="ECO:0000256" key="3">
    <source>
        <dbReference type="ARBA" id="ARBA00022448"/>
    </source>
</evidence>
<accession>A0A0B8PEY1</accession>
<evidence type="ECO:0000256" key="1">
    <source>
        <dbReference type="ARBA" id="ARBA00001401"/>
    </source>
</evidence>
<dbReference type="AlphaFoldDB" id="A0A0B8PEY1"/>
<evidence type="ECO:0000256" key="5">
    <source>
        <dbReference type="ARBA" id="ARBA00022597"/>
    </source>
</evidence>
<comment type="catalytic activity">
    <reaction evidence="1">
        <text>D-fructose(out) + N(pros)-phospho-L-histidyl-[protein] = D-fructose 1-phosphate(in) + L-histidyl-[protein]</text>
        <dbReference type="Rhea" id="RHEA:49252"/>
        <dbReference type="Rhea" id="RHEA-COMP:9745"/>
        <dbReference type="Rhea" id="RHEA-COMP:9746"/>
        <dbReference type="ChEBI" id="CHEBI:29979"/>
        <dbReference type="ChEBI" id="CHEBI:37721"/>
        <dbReference type="ChEBI" id="CHEBI:58674"/>
        <dbReference type="ChEBI" id="CHEBI:64837"/>
        <dbReference type="EC" id="2.7.1.202"/>
    </reaction>
</comment>
<dbReference type="CDD" id="cd05569">
    <property type="entry name" value="PTS_IIB_fructose"/>
    <property type="match status" value="1"/>
</dbReference>
<dbReference type="GO" id="GO:0090563">
    <property type="term" value="F:protein-phosphocysteine-sugar phosphotransferase activity"/>
    <property type="evidence" value="ECO:0007669"/>
    <property type="project" value="TreeGrafter"/>
</dbReference>
<dbReference type="Pfam" id="PF02302">
    <property type="entry name" value="PTS_IIB"/>
    <property type="match status" value="1"/>
</dbReference>
<evidence type="ECO:0000256" key="7">
    <source>
        <dbReference type="ARBA" id="ARBA00022683"/>
    </source>
</evidence>
<keyword evidence="3" id="KW-0813">Transport</keyword>
<evidence type="ECO:0000256" key="4">
    <source>
        <dbReference type="ARBA" id="ARBA00022553"/>
    </source>
</evidence>
<dbReference type="Gene3D" id="3.40.50.2300">
    <property type="match status" value="1"/>
</dbReference>
<reference evidence="10 11" key="1">
    <citation type="submission" date="2015-01" db="EMBL/GenBank/DDBJ databases">
        <title>Vibrio sp. C5 JCM 19232 whole genome shotgun sequence.</title>
        <authorList>
            <person name="Sawabe T."/>
            <person name="Meirelles P."/>
            <person name="Feng G."/>
            <person name="Sayaka M."/>
            <person name="Hattori M."/>
            <person name="Ohkuma M."/>
        </authorList>
    </citation>
    <scope>NUCLEOTIDE SEQUENCE [LARGE SCALE GENOMIC DNA]</scope>
    <source>
        <strain evidence="10 11">JCM19232</strain>
    </source>
</reference>
<evidence type="ECO:0000313" key="11">
    <source>
        <dbReference type="Proteomes" id="UP000031670"/>
    </source>
</evidence>
<evidence type="ECO:0000256" key="6">
    <source>
        <dbReference type="ARBA" id="ARBA00022679"/>
    </source>
</evidence>
<comment type="caution">
    <text evidence="10">The sequence shown here is derived from an EMBL/GenBank/DDBJ whole genome shotgun (WGS) entry which is preliminary data.</text>
</comment>
<feature type="domain" description="Phosphotransferase system EIIB component type 2/3" evidence="9">
    <location>
        <begin position="18"/>
        <end position="86"/>
    </location>
</feature>
<organism evidence="10 11">
    <name type="scientific">Vibrio ishigakensis</name>
    <dbReference type="NCBI Taxonomy" id="1481914"/>
    <lineage>
        <taxon>Bacteria</taxon>
        <taxon>Pseudomonadati</taxon>
        <taxon>Pseudomonadota</taxon>
        <taxon>Gammaproteobacteria</taxon>
        <taxon>Vibrionales</taxon>
        <taxon>Vibrionaceae</taxon>
        <taxon>Vibrio</taxon>
    </lineage>
</organism>